<dbReference type="EMBL" id="CAKOGP040001869">
    <property type="protein sequence ID" value="CAJ1954681.1"/>
    <property type="molecule type" value="Genomic_DNA"/>
</dbReference>
<proteinExistence type="predicted"/>
<dbReference type="AlphaFoldDB" id="A0AAD2PVD2"/>
<organism evidence="1 2">
    <name type="scientific">Cylindrotheca closterium</name>
    <dbReference type="NCBI Taxonomy" id="2856"/>
    <lineage>
        <taxon>Eukaryota</taxon>
        <taxon>Sar</taxon>
        <taxon>Stramenopiles</taxon>
        <taxon>Ochrophyta</taxon>
        <taxon>Bacillariophyta</taxon>
        <taxon>Bacillariophyceae</taxon>
        <taxon>Bacillariophycidae</taxon>
        <taxon>Bacillariales</taxon>
        <taxon>Bacillariaceae</taxon>
        <taxon>Cylindrotheca</taxon>
    </lineage>
</organism>
<evidence type="ECO:0000313" key="2">
    <source>
        <dbReference type="Proteomes" id="UP001295423"/>
    </source>
</evidence>
<protein>
    <submittedName>
        <fullName evidence="1">Uncharacterized protein</fullName>
    </submittedName>
</protein>
<reference evidence="1" key="1">
    <citation type="submission" date="2023-08" db="EMBL/GenBank/DDBJ databases">
        <authorList>
            <person name="Audoor S."/>
            <person name="Bilcke G."/>
        </authorList>
    </citation>
    <scope>NUCLEOTIDE SEQUENCE</scope>
</reference>
<sequence>MVLSAQQQRTIKLLTAFSTVGVTVQAVFFSEYHIEGHEGEPHIFSGIQRDAQDWVDRKIYNIDTSKLKAESLQQQQKQRTPPKSS</sequence>
<name>A0AAD2PVD2_9STRA</name>
<gene>
    <name evidence="1" type="ORF">CYCCA115_LOCUS15272</name>
</gene>
<evidence type="ECO:0000313" key="1">
    <source>
        <dbReference type="EMBL" id="CAJ1954681.1"/>
    </source>
</evidence>
<keyword evidence="2" id="KW-1185">Reference proteome</keyword>
<accession>A0AAD2PVD2</accession>
<dbReference type="Proteomes" id="UP001295423">
    <property type="component" value="Unassembled WGS sequence"/>
</dbReference>
<comment type="caution">
    <text evidence="1">The sequence shown here is derived from an EMBL/GenBank/DDBJ whole genome shotgun (WGS) entry which is preliminary data.</text>
</comment>